<name>A0A7R9B2M7_TIMSH</name>
<dbReference type="GO" id="GO:0005576">
    <property type="term" value="C:extracellular region"/>
    <property type="evidence" value="ECO:0007669"/>
    <property type="project" value="UniProtKB-SubCell"/>
</dbReference>
<dbReference type="AlphaFoldDB" id="A0A7R9B2M7"/>
<reference evidence="2" key="1">
    <citation type="submission" date="2020-11" db="EMBL/GenBank/DDBJ databases">
        <authorList>
            <person name="Tran Van P."/>
        </authorList>
    </citation>
    <scope>NUCLEOTIDE SEQUENCE</scope>
</reference>
<dbReference type="EMBL" id="OC005118">
    <property type="protein sequence ID" value="CAD7265107.1"/>
    <property type="molecule type" value="Genomic_DNA"/>
</dbReference>
<dbReference type="InterPro" id="IPR013871">
    <property type="entry name" value="Cysteine_rich_secretory"/>
</dbReference>
<dbReference type="PROSITE" id="PS01009">
    <property type="entry name" value="CRISP_1"/>
    <property type="match status" value="1"/>
</dbReference>
<dbReference type="Gene3D" id="1.10.10.740">
    <property type="entry name" value="Crisp domain"/>
    <property type="match status" value="1"/>
</dbReference>
<dbReference type="SMART" id="SM00198">
    <property type="entry name" value="SCP"/>
    <property type="match status" value="1"/>
</dbReference>
<sequence>MRRFFAIKTWFLEKLNFTYGANHNDLEVVGHYTQLVWASSHRVGCGFAKCHRGGARGKPFYNYVCNYCPIGNFRERLGRPYKKGKPCSKCPGHCRLEKLCTNSCPSADLWANCRDLNSTWHTWLCNDHSTEGRDRHKYCKATCNCNNKIF</sequence>
<feature type="domain" description="SCP" evidence="1">
    <location>
        <begin position="2"/>
        <end position="75"/>
    </location>
</feature>
<gene>
    <name evidence="2" type="ORF">TSIB3V08_LOCUS9152</name>
</gene>
<proteinExistence type="predicted"/>
<dbReference type="InterPro" id="IPR035940">
    <property type="entry name" value="CAP_sf"/>
</dbReference>
<dbReference type="InterPro" id="IPR001283">
    <property type="entry name" value="CRISP-related"/>
</dbReference>
<dbReference type="SUPFAM" id="SSF55797">
    <property type="entry name" value="PR-1-like"/>
    <property type="match status" value="1"/>
</dbReference>
<dbReference type="InterPro" id="IPR018244">
    <property type="entry name" value="Allrgn_V5/Tpx1_CS"/>
</dbReference>
<dbReference type="InterPro" id="IPR014044">
    <property type="entry name" value="CAP_dom"/>
</dbReference>
<evidence type="ECO:0000313" key="2">
    <source>
        <dbReference type="EMBL" id="CAD7265107.1"/>
    </source>
</evidence>
<protein>
    <recommendedName>
        <fullName evidence="1">SCP domain-containing protein</fullName>
    </recommendedName>
</protein>
<dbReference type="Pfam" id="PF00188">
    <property type="entry name" value="CAP"/>
    <property type="match status" value="1"/>
</dbReference>
<evidence type="ECO:0000259" key="1">
    <source>
        <dbReference type="SMART" id="SM00198"/>
    </source>
</evidence>
<dbReference type="InterPro" id="IPR042076">
    <property type="entry name" value="Crisp-like_dom"/>
</dbReference>
<dbReference type="Pfam" id="PF08562">
    <property type="entry name" value="Crisp"/>
    <property type="match status" value="1"/>
</dbReference>
<accession>A0A7R9B2M7</accession>
<dbReference type="Gene3D" id="3.40.33.10">
    <property type="entry name" value="CAP"/>
    <property type="match status" value="1"/>
</dbReference>
<dbReference type="SUPFAM" id="SSF57546">
    <property type="entry name" value="Crisp domain-like"/>
    <property type="match status" value="1"/>
</dbReference>
<dbReference type="PANTHER" id="PTHR10334">
    <property type="entry name" value="CYSTEINE-RICH SECRETORY PROTEIN-RELATED"/>
    <property type="match status" value="1"/>
</dbReference>
<organism evidence="2">
    <name type="scientific">Timema shepardi</name>
    <name type="common">Walking stick</name>
    <dbReference type="NCBI Taxonomy" id="629360"/>
    <lineage>
        <taxon>Eukaryota</taxon>
        <taxon>Metazoa</taxon>
        <taxon>Ecdysozoa</taxon>
        <taxon>Arthropoda</taxon>
        <taxon>Hexapoda</taxon>
        <taxon>Insecta</taxon>
        <taxon>Pterygota</taxon>
        <taxon>Neoptera</taxon>
        <taxon>Polyneoptera</taxon>
        <taxon>Phasmatodea</taxon>
        <taxon>Timematodea</taxon>
        <taxon>Timematoidea</taxon>
        <taxon>Timematidae</taxon>
        <taxon>Timema</taxon>
    </lineage>
</organism>
<dbReference type="PRINTS" id="PR00837">
    <property type="entry name" value="V5TPXLIKE"/>
</dbReference>